<dbReference type="SMART" id="SM00320">
    <property type="entry name" value="WD40"/>
    <property type="match status" value="4"/>
</dbReference>
<dbReference type="InterPro" id="IPR051362">
    <property type="entry name" value="WD_repeat_creC_regulators"/>
</dbReference>
<feature type="region of interest" description="Disordered" evidence="3">
    <location>
        <begin position="303"/>
        <end position="340"/>
    </location>
</feature>
<reference evidence="4 5" key="1">
    <citation type="journal article" date="2010" name="Plant Cell">
        <title>The Chlorella variabilis NC64A genome reveals adaptation to photosymbiosis, coevolution with viruses, and cryptic sex.</title>
        <authorList>
            <person name="Blanc G."/>
            <person name="Duncan G."/>
            <person name="Agarkova I."/>
            <person name="Borodovsky M."/>
            <person name="Gurnon J."/>
            <person name="Kuo A."/>
            <person name="Lindquist E."/>
            <person name="Lucas S."/>
            <person name="Pangilinan J."/>
            <person name="Polle J."/>
            <person name="Salamov A."/>
            <person name="Terry A."/>
            <person name="Yamada T."/>
            <person name="Dunigan D.D."/>
            <person name="Grigoriev I.V."/>
            <person name="Claverie J.M."/>
            <person name="Van Etten J.L."/>
        </authorList>
    </citation>
    <scope>NUCLEOTIDE SEQUENCE [LARGE SCALE GENOMIC DNA]</scope>
    <source>
        <strain evidence="4 5">NC64A</strain>
    </source>
</reference>
<evidence type="ECO:0000256" key="2">
    <source>
        <dbReference type="ARBA" id="ARBA00022737"/>
    </source>
</evidence>
<dbReference type="OrthoDB" id="3367at2759"/>
<dbReference type="OMA" id="FILPEPQ"/>
<keyword evidence="2" id="KW-0677">Repeat</keyword>
<organism evidence="5">
    <name type="scientific">Chlorella variabilis</name>
    <name type="common">Green alga</name>
    <dbReference type="NCBI Taxonomy" id="554065"/>
    <lineage>
        <taxon>Eukaryota</taxon>
        <taxon>Viridiplantae</taxon>
        <taxon>Chlorophyta</taxon>
        <taxon>core chlorophytes</taxon>
        <taxon>Trebouxiophyceae</taxon>
        <taxon>Chlorellales</taxon>
        <taxon>Chlorellaceae</taxon>
        <taxon>Chlorella clade</taxon>
        <taxon>Chlorella</taxon>
    </lineage>
</organism>
<dbReference type="FunCoup" id="E1Z2R2">
    <property type="interactions" value="1717"/>
</dbReference>
<dbReference type="KEGG" id="cvr:CHLNCDRAFT_133267"/>
<dbReference type="SUPFAM" id="SSF50978">
    <property type="entry name" value="WD40 repeat-like"/>
    <property type="match status" value="1"/>
</dbReference>
<keyword evidence="5" id="KW-1185">Reference proteome</keyword>
<dbReference type="InParanoid" id="E1Z2R2"/>
<gene>
    <name evidence="4" type="ORF">CHLNCDRAFT_133267</name>
</gene>
<dbReference type="PANTHER" id="PTHR14107:SF16">
    <property type="entry name" value="AT02583P"/>
    <property type="match status" value="1"/>
</dbReference>
<dbReference type="InterPro" id="IPR001680">
    <property type="entry name" value="WD40_rpt"/>
</dbReference>
<dbReference type="GeneID" id="17359449"/>
<dbReference type="EMBL" id="GL433835">
    <property type="protein sequence ID" value="EFN60041.1"/>
    <property type="molecule type" value="Genomic_DNA"/>
</dbReference>
<sequence length="520" mass="54577">MSHALKSSLRAPEGKWTATNERRPSTNFSPDLTVQLTYAEVPNEEGSPPLEFLIFNIQHFLYVCYPQTLDREPLRVIDLRQAGGSGGLAYPTCHAHTSAAKDEFDLAVGLSTGEVVLLSLRAQLKAPASNTRPSPSMCLNVDGSAGSATRCMSLAWVPGSEGTAFVAAHRDGAVVGSSSDTKLLARTSSSHALRPPVTQLQGPGGGGGAAAAAVSPDGHHVAVACRDGVLRVYSQPGGGLVGGFKSYYGGMLCCCWSPDGRYVAAGGEDDLLAVYGLAERCVVACCQGHSSWVSSISFDPWMCHTEDRDPQPQDGEGQQQQQQQQQEQQQQEAGASLALGPGAGGGDRVYRLASAGHDCQLALWDVVVSEEAVAAAQQANSANSSLDRERPGLPPSPGKRRGGSRSSSPMKRGGLAASFRQRSGIPGGGDPGALPAALPTGLIAPPLPRADWPLVTPAAQARVHPEPACSVLFTPSALFTACHGSCVRRWGRPPLTQQAVVRRNDSLHSLQSVDRRADSR</sequence>
<feature type="region of interest" description="Disordered" evidence="3">
    <location>
        <begin position="378"/>
        <end position="433"/>
    </location>
</feature>
<evidence type="ECO:0000313" key="4">
    <source>
        <dbReference type="EMBL" id="EFN60041.1"/>
    </source>
</evidence>
<feature type="compositionally biased region" description="Low complexity" evidence="3">
    <location>
        <begin position="404"/>
        <end position="414"/>
    </location>
</feature>
<dbReference type="PANTHER" id="PTHR14107">
    <property type="entry name" value="WD REPEAT PROTEIN"/>
    <property type="match status" value="1"/>
</dbReference>
<dbReference type="STRING" id="554065.E1Z2R2"/>
<accession>E1Z2R2</accession>
<keyword evidence="1" id="KW-0853">WD repeat</keyword>
<dbReference type="Gene3D" id="2.130.10.10">
    <property type="entry name" value="YVTN repeat-like/Quinoprotein amine dehydrogenase"/>
    <property type="match status" value="1"/>
</dbReference>
<evidence type="ECO:0000256" key="3">
    <source>
        <dbReference type="SAM" id="MobiDB-lite"/>
    </source>
</evidence>
<evidence type="ECO:0000256" key="1">
    <source>
        <dbReference type="ARBA" id="ARBA00022574"/>
    </source>
</evidence>
<dbReference type="InterPro" id="IPR015943">
    <property type="entry name" value="WD40/YVTN_repeat-like_dom_sf"/>
</dbReference>
<feature type="compositionally biased region" description="Low complexity" evidence="3">
    <location>
        <begin position="312"/>
        <end position="340"/>
    </location>
</feature>
<dbReference type="Proteomes" id="UP000008141">
    <property type="component" value="Unassembled WGS sequence"/>
</dbReference>
<protein>
    <submittedName>
        <fullName evidence="4">Uncharacterized protein</fullName>
    </submittedName>
</protein>
<dbReference type="AlphaFoldDB" id="E1Z2R2"/>
<proteinExistence type="predicted"/>
<dbReference type="InterPro" id="IPR036322">
    <property type="entry name" value="WD40_repeat_dom_sf"/>
</dbReference>
<name>E1Z2R2_CHLVA</name>
<dbReference type="RefSeq" id="XP_005852143.1">
    <property type="nucleotide sequence ID" value="XM_005852081.1"/>
</dbReference>
<dbReference type="Pfam" id="PF00400">
    <property type="entry name" value="WD40"/>
    <property type="match status" value="2"/>
</dbReference>
<evidence type="ECO:0000313" key="5">
    <source>
        <dbReference type="Proteomes" id="UP000008141"/>
    </source>
</evidence>
<dbReference type="eggNOG" id="KOG2394">
    <property type="taxonomic scope" value="Eukaryota"/>
</dbReference>
<feature type="region of interest" description="Disordered" evidence="3">
    <location>
        <begin position="1"/>
        <end position="29"/>
    </location>
</feature>